<reference evidence="1 2" key="1">
    <citation type="submission" date="2023-09" db="EMBL/GenBank/DDBJ databases">
        <title>Multi-omics analysis of a traditional fermented food reveals byproduct-associated fungal strains for waste-to-food upcycling.</title>
        <authorList>
            <consortium name="Lawrence Berkeley National Laboratory"/>
            <person name="Rekdal V.M."/>
            <person name="Villalobos-Escobedo J.M."/>
            <person name="Rodriguez-Valeron N."/>
            <person name="Garcia M.O."/>
            <person name="Vasquez D.P."/>
            <person name="Damayanti I."/>
            <person name="Sorensen P.M."/>
            <person name="Baidoo E.E."/>
            <person name="De Carvalho A.C."/>
            <person name="Riley R."/>
            <person name="Lipzen A."/>
            <person name="He G."/>
            <person name="Yan M."/>
            <person name="Haridas S."/>
            <person name="Daum C."/>
            <person name="Yoshinaga Y."/>
            <person name="Ng V."/>
            <person name="Grigoriev I.V."/>
            <person name="Munk R."/>
            <person name="Nuraida L."/>
            <person name="Wijaya C.H."/>
            <person name="Morales P.-C."/>
            <person name="Keasling J.D."/>
        </authorList>
    </citation>
    <scope>NUCLEOTIDE SEQUENCE [LARGE SCALE GENOMIC DNA]</scope>
    <source>
        <strain evidence="1 2">FGSC 2613</strain>
    </source>
</reference>
<dbReference type="Proteomes" id="UP001451303">
    <property type="component" value="Unassembled WGS sequence"/>
</dbReference>
<evidence type="ECO:0000313" key="1">
    <source>
        <dbReference type="EMBL" id="KAL0474536.1"/>
    </source>
</evidence>
<feature type="non-terminal residue" evidence="1">
    <location>
        <position position="1"/>
    </location>
</feature>
<sequence length="57" mass="6996">YFTIKYIKLVRTFLSFNIVRNRNKRTVFVLQKRYTRLIISKFNSNIVNELLYLVKIP</sequence>
<evidence type="ECO:0000313" key="2">
    <source>
        <dbReference type="Proteomes" id="UP001451303"/>
    </source>
</evidence>
<keyword evidence="2" id="KW-1185">Reference proteome</keyword>
<gene>
    <name evidence="1" type="ORF">QR685DRAFT_432888</name>
</gene>
<organism evidence="1 2">
    <name type="scientific">Neurospora intermedia</name>
    <dbReference type="NCBI Taxonomy" id="5142"/>
    <lineage>
        <taxon>Eukaryota</taxon>
        <taxon>Fungi</taxon>
        <taxon>Dikarya</taxon>
        <taxon>Ascomycota</taxon>
        <taxon>Pezizomycotina</taxon>
        <taxon>Sordariomycetes</taxon>
        <taxon>Sordariomycetidae</taxon>
        <taxon>Sordariales</taxon>
        <taxon>Sordariaceae</taxon>
        <taxon>Neurospora</taxon>
    </lineage>
</organism>
<protein>
    <submittedName>
        <fullName evidence="1">Uncharacterized protein</fullName>
    </submittedName>
</protein>
<dbReference type="EMBL" id="JAVLET010000001">
    <property type="protein sequence ID" value="KAL0474536.1"/>
    <property type="molecule type" value="Genomic_DNA"/>
</dbReference>
<name>A0ABR3DPF8_NEUIN</name>
<proteinExistence type="predicted"/>
<comment type="caution">
    <text evidence="1">The sequence shown here is derived from an EMBL/GenBank/DDBJ whole genome shotgun (WGS) entry which is preliminary data.</text>
</comment>
<accession>A0ABR3DPF8</accession>